<evidence type="ECO:0000313" key="2">
    <source>
        <dbReference type="Proteomes" id="UP001234178"/>
    </source>
</evidence>
<sequence>MARYYFKCPHQPAIPDIINIGSKGASFHDLSIMTFHFPSVSPFRSFCQKNMPNHEFMNRIKNNTACE</sequence>
<comment type="caution">
    <text evidence="1">The sequence shown here is derived from an EMBL/GenBank/DDBJ whole genome shotgun (WGS) entry which is preliminary data.</text>
</comment>
<name>A0ABR0B4L5_9CRUS</name>
<dbReference type="EMBL" id="JAOYFB010000040">
    <property type="protein sequence ID" value="KAK4036643.1"/>
    <property type="molecule type" value="Genomic_DNA"/>
</dbReference>
<reference evidence="1 2" key="1">
    <citation type="journal article" date="2023" name="Nucleic Acids Res.">
        <title>The hologenome of Daphnia magna reveals possible DNA methylation and microbiome-mediated evolution of the host genome.</title>
        <authorList>
            <person name="Chaturvedi A."/>
            <person name="Li X."/>
            <person name="Dhandapani V."/>
            <person name="Marshall H."/>
            <person name="Kissane S."/>
            <person name="Cuenca-Cambronero M."/>
            <person name="Asole G."/>
            <person name="Calvet F."/>
            <person name="Ruiz-Romero M."/>
            <person name="Marangio P."/>
            <person name="Guigo R."/>
            <person name="Rago D."/>
            <person name="Mirbahai L."/>
            <person name="Eastwood N."/>
            <person name="Colbourne J.K."/>
            <person name="Zhou J."/>
            <person name="Mallon E."/>
            <person name="Orsini L."/>
        </authorList>
    </citation>
    <scope>NUCLEOTIDE SEQUENCE [LARGE SCALE GENOMIC DNA]</scope>
    <source>
        <strain evidence="1">LRV0_1</strain>
    </source>
</reference>
<protein>
    <submittedName>
        <fullName evidence="1">Uncharacterized protein</fullName>
    </submittedName>
</protein>
<organism evidence="1 2">
    <name type="scientific">Daphnia magna</name>
    <dbReference type="NCBI Taxonomy" id="35525"/>
    <lineage>
        <taxon>Eukaryota</taxon>
        <taxon>Metazoa</taxon>
        <taxon>Ecdysozoa</taxon>
        <taxon>Arthropoda</taxon>
        <taxon>Crustacea</taxon>
        <taxon>Branchiopoda</taxon>
        <taxon>Diplostraca</taxon>
        <taxon>Cladocera</taxon>
        <taxon>Anomopoda</taxon>
        <taxon>Daphniidae</taxon>
        <taxon>Daphnia</taxon>
    </lineage>
</organism>
<dbReference type="Proteomes" id="UP001234178">
    <property type="component" value="Unassembled WGS sequence"/>
</dbReference>
<evidence type="ECO:0000313" key="1">
    <source>
        <dbReference type="EMBL" id="KAK4036643.1"/>
    </source>
</evidence>
<keyword evidence="2" id="KW-1185">Reference proteome</keyword>
<proteinExistence type="predicted"/>
<gene>
    <name evidence="1" type="ORF">OUZ56_028687</name>
</gene>
<accession>A0ABR0B4L5</accession>